<name>A0A9D4YLD7_PEA</name>
<sequence>MKKARRNWISKKNTGDNELSYGGSVTEVKCDVDKWSYFEVLGIVKEPGYEESGIVIYKDPTIGLFTLSDDKGTQKIVDLCKVHKSAHLYVQHPVSQPDYYDGSIEDETENIAKVIVNVDEIEDVIGKLVEDVLNGKADGVSC</sequence>
<keyword evidence="3" id="KW-1185">Reference proteome</keyword>
<dbReference type="EMBL" id="JAMSHJ010000002">
    <property type="protein sequence ID" value="KAI5439320.1"/>
    <property type="molecule type" value="Genomic_DNA"/>
</dbReference>
<organism evidence="2 3">
    <name type="scientific">Pisum sativum</name>
    <name type="common">Garden pea</name>
    <name type="synonym">Lathyrus oleraceus</name>
    <dbReference type="NCBI Taxonomy" id="3888"/>
    <lineage>
        <taxon>Eukaryota</taxon>
        <taxon>Viridiplantae</taxon>
        <taxon>Streptophyta</taxon>
        <taxon>Embryophyta</taxon>
        <taxon>Tracheophyta</taxon>
        <taxon>Spermatophyta</taxon>
        <taxon>Magnoliopsida</taxon>
        <taxon>eudicotyledons</taxon>
        <taxon>Gunneridae</taxon>
        <taxon>Pentapetalae</taxon>
        <taxon>rosids</taxon>
        <taxon>fabids</taxon>
        <taxon>Fabales</taxon>
        <taxon>Fabaceae</taxon>
        <taxon>Papilionoideae</taxon>
        <taxon>50 kb inversion clade</taxon>
        <taxon>NPAAA clade</taxon>
        <taxon>Hologalegina</taxon>
        <taxon>IRL clade</taxon>
        <taxon>Fabeae</taxon>
        <taxon>Lathyrus</taxon>
    </lineage>
</organism>
<dbReference type="Proteomes" id="UP001058974">
    <property type="component" value="Chromosome 2"/>
</dbReference>
<evidence type="ECO:0000313" key="3">
    <source>
        <dbReference type="Proteomes" id="UP001058974"/>
    </source>
</evidence>
<feature type="domain" description="PB1-like" evidence="1">
    <location>
        <begin position="14"/>
        <end position="92"/>
    </location>
</feature>
<proteinExistence type="predicted"/>
<evidence type="ECO:0000259" key="1">
    <source>
        <dbReference type="Pfam" id="PF26130"/>
    </source>
</evidence>
<comment type="caution">
    <text evidence="2">The sequence shown here is derived from an EMBL/GenBank/DDBJ whole genome shotgun (WGS) entry which is preliminary data.</text>
</comment>
<dbReference type="Gramene" id="Psat02G0491700-T1">
    <property type="protein sequence ID" value="KAI5439320.1"/>
    <property type="gene ID" value="KIW84_024917"/>
</dbReference>
<gene>
    <name evidence="2" type="ORF">KIW84_024917</name>
</gene>
<dbReference type="AlphaFoldDB" id="A0A9D4YLD7"/>
<reference evidence="2 3" key="1">
    <citation type="journal article" date="2022" name="Nat. Genet.">
        <title>Improved pea reference genome and pan-genome highlight genomic features and evolutionary characteristics.</title>
        <authorList>
            <person name="Yang T."/>
            <person name="Liu R."/>
            <person name="Luo Y."/>
            <person name="Hu S."/>
            <person name="Wang D."/>
            <person name="Wang C."/>
            <person name="Pandey M.K."/>
            <person name="Ge S."/>
            <person name="Xu Q."/>
            <person name="Li N."/>
            <person name="Li G."/>
            <person name="Huang Y."/>
            <person name="Saxena R.K."/>
            <person name="Ji Y."/>
            <person name="Li M."/>
            <person name="Yan X."/>
            <person name="He Y."/>
            <person name="Liu Y."/>
            <person name="Wang X."/>
            <person name="Xiang C."/>
            <person name="Varshney R.K."/>
            <person name="Ding H."/>
            <person name="Gao S."/>
            <person name="Zong X."/>
        </authorList>
    </citation>
    <scope>NUCLEOTIDE SEQUENCE [LARGE SCALE GENOMIC DNA]</scope>
    <source>
        <strain evidence="2 3">cv. Zhongwan 6</strain>
    </source>
</reference>
<protein>
    <recommendedName>
        <fullName evidence="1">PB1-like domain-containing protein</fullName>
    </recommendedName>
</protein>
<dbReference type="InterPro" id="IPR058594">
    <property type="entry name" value="PB1-like_dom_pln"/>
</dbReference>
<accession>A0A9D4YLD7</accession>
<dbReference type="Pfam" id="PF26130">
    <property type="entry name" value="PB1-like"/>
    <property type="match status" value="1"/>
</dbReference>
<evidence type="ECO:0000313" key="2">
    <source>
        <dbReference type="EMBL" id="KAI5439320.1"/>
    </source>
</evidence>